<dbReference type="InterPro" id="IPR036612">
    <property type="entry name" value="KH_dom_type_1_sf"/>
</dbReference>
<dbReference type="Gene3D" id="3.30.1370.10">
    <property type="entry name" value="K Homology domain, type 1"/>
    <property type="match status" value="1"/>
</dbReference>
<dbReference type="PANTHER" id="PTHR22948">
    <property type="entry name" value="TUDOR DOMAIN CONTAINING PROTEIN"/>
    <property type="match status" value="1"/>
</dbReference>
<dbReference type="AlphaFoldDB" id="A0A433T916"/>
<dbReference type="GO" id="GO:0005739">
    <property type="term" value="C:mitochondrion"/>
    <property type="evidence" value="ECO:0007669"/>
    <property type="project" value="UniProtKB-ARBA"/>
</dbReference>
<feature type="compositionally biased region" description="Low complexity" evidence="2">
    <location>
        <begin position="324"/>
        <end position="358"/>
    </location>
</feature>
<dbReference type="PROSITE" id="PS50304">
    <property type="entry name" value="TUDOR"/>
    <property type="match status" value="1"/>
</dbReference>
<feature type="transmembrane region" description="Helical" evidence="3">
    <location>
        <begin position="6"/>
        <end position="25"/>
    </location>
</feature>
<dbReference type="InterPro" id="IPR004087">
    <property type="entry name" value="KH_dom"/>
</dbReference>
<proteinExistence type="predicted"/>
<dbReference type="InterPro" id="IPR002999">
    <property type="entry name" value="Tudor"/>
</dbReference>
<feature type="region of interest" description="Disordered" evidence="2">
    <location>
        <begin position="303"/>
        <end position="386"/>
    </location>
</feature>
<dbReference type="Gene3D" id="2.40.50.90">
    <property type="match status" value="1"/>
</dbReference>
<evidence type="ECO:0000256" key="1">
    <source>
        <dbReference type="PROSITE-ProRule" id="PRU00117"/>
    </source>
</evidence>
<name>A0A433T916_ELYCH</name>
<feature type="domain" description="Tudor" evidence="4">
    <location>
        <begin position="710"/>
        <end position="768"/>
    </location>
</feature>
<dbReference type="CDD" id="cd22395">
    <property type="entry name" value="KH-I_AKAP1"/>
    <property type="match status" value="1"/>
</dbReference>
<dbReference type="InterPro" id="IPR047367">
    <property type="entry name" value="Tudor_AKAP1"/>
</dbReference>
<dbReference type="InterPro" id="IPR047368">
    <property type="entry name" value="KH-I_AKAP1"/>
</dbReference>
<dbReference type="Proteomes" id="UP000271974">
    <property type="component" value="Unassembled WGS sequence"/>
</dbReference>
<dbReference type="STRING" id="188477.A0A433T916"/>
<dbReference type="SMART" id="SM00322">
    <property type="entry name" value="KH"/>
    <property type="match status" value="1"/>
</dbReference>
<dbReference type="SMART" id="SM00333">
    <property type="entry name" value="TUDOR"/>
    <property type="match status" value="1"/>
</dbReference>
<protein>
    <recommendedName>
        <fullName evidence="4">Tudor domain-containing protein</fullName>
    </recommendedName>
</protein>
<feature type="compositionally biased region" description="Polar residues" evidence="2">
    <location>
        <begin position="359"/>
        <end position="375"/>
    </location>
</feature>
<feature type="region of interest" description="Disordered" evidence="2">
    <location>
        <begin position="29"/>
        <end position="51"/>
    </location>
</feature>
<dbReference type="SUPFAM" id="SSF63748">
    <property type="entry name" value="Tudor/PWWP/MBT"/>
    <property type="match status" value="1"/>
</dbReference>
<keyword evidence="3" id="KW-0812">Transmembrane</keyword>
<dbReference type="CDD" id="cd20407">
    <property type="entry name" value="Tudor_AKAP1"/>
    <property type="match status" value="1"/>
</dbReference>
<keyword evidence="1" id="KW-0694">RNA-binding</keyword>
<evidence type="ECO:0000313" key="6">
    <source>
        <dbReference type="Proteomes" id="UP000271974"/>
    </source>
</evidence>
<dbReference type="PROSITE" id="PS50084">
    <property type="entry name" value="KH_TYPE_1"/>
    <property type="match status" value="1"/>
</dbReference>
<organism evidence="5 6">
    <name type="scientific">Elysia chlorotica</name>
    <name type="common">Eastern emerald elysia</name>
    <name type="synonym">Sea slug</name>
    <dbReference type="NCBI Taxonomy" id="188477"/>
    <lineage>
        <taxon>Eukaryota</taxon>
        <taxon>Metazoa</taxon>
        <taxon>Spiralia</taxon>
        <taxon>Lophotrochozoa</taxon>
        <taxon>Mollusca</taxon>
        <taxon>Gastropoda</taxon>
        <taxon>Heterobranchia</taxon>
        <taxon>Euthyneura</taxon>
        <taxon>Panpulmonata</taxon>
        <taxon>Sacoglossa</taxon>
        <taxon>Placobranchoidea</taxon>
        <taxon>Plakobranchidae</taxon>
        <taxon>Elysia</taxon>
    </lineage>
</organism>
<evidence type="ECO:0000313" key="5">
    <source>
        <dbReference type="EMBL" id="RUS78085.1"/>
    </source>
</evidence>
<dbReference type="InterPro" id="IPR035437">
    <property type="entry name" value="SNase_OB-fold_sf"/>
</dbReference>
<evidence type="ECO:0000259" key="4">
    <source>
        <dbReference type="PROSITE" id="PS50304"/>
    </source>
</evidence>
<dbReference type="GO" id="GO:0003723">
    <property type="term" value="F:RNA binding"/>
    <property type="evidence" value="ECO:0007669"/>
    <property type="project" value="UniProtKB-UniRule"/>
</dbReference>
<comment type="caution">
    <text evidence="5">The sequence shown here is derived from an EMBL/GenBank/DDBJ whole genome shotgun (WGS) entry which is preliminary data.</text>
</comment>
<evidence type="ECO:0000256" key="2">
    <source>
        <dbReference type="SAM" id="MobiDB-lite"/>
    </source>
</evidence>
<dbReference type="InterPro" id="IPR004088">
    <property type="entry name" value="KH_dom_type_1"/>
</dbReference>
<reference evidence="5 6" key="1">
    <citation type="submission" date="2019-01" db="EMBL/GenBank/DDBJ databases">
        <title>A draft genome assembly of the solar-powered sea slug Elysia chlorotica.</title>
        <authorList>
            <person name="Cai H."/>
            <person name="Li Q."/>
            <person name="Fang X."/>
            <person name="Li J."/>
            <person name="Curtis N.E."/>
            <person name="Altenburger A."/>
            <person name="Shibata T."/>
            <person name="Feng M."/>
            <person name="Maeda T."/>
            <person name="Schwartz J.A."/>
            <person name="Shigenobu S."/>
            <person name="Lundholm N."/>
            <person name="Nishiyama T."/>
            <person name="Yang H."/>
            <person name="Hasebe M."/>
            <person name="Li S."/>
            <person name="Pierce S.K."/>
            <person name="Wang J."/>
        </authorList>
    </citation>
    <scope>NUCLEOTIDE SEQUENCE [LARGE SCALE GENOMIC DNA]</scope>
    <source>
        <strain evidence="5">EC2010</strain>
        <tissue evidence="5">Whole organism of an adult</tissue>
    </source>
</reference>
<feature type="compositionally biased region" description="Basic and acidic residues" evidence="2">
    <location>
        <begin position="502"/>
        <end position="512"/>
    </location>
</feature>
<evidence type="ECO:0000256" key="3">
    <source>
        <dbReference type="SAM" id="Phobius"/>
    </source>
</evidence>
<dbReference type="Pfam" id="PF00567">
    <property type="entry name" value="TUDOR"/>
    <property type="match status" value="1"/>
</dbReference>
<keyword evidence="3" id="KW-0472">Membrane</keyword>
<accession>A0A433T916</accession>
<dbReference type="InterPro" id="IPR050621">
    <property type="entry name" value="Tudor_domain_containing"/>
</dbReference>
<dbReference type="PANTHER" id="PTHR22948:SF65">
    <property type="entry name" value="A-KINASE ANCHORING PROTEIN 1"/>
    <property type="match status" value="1"/>
</dbReference>
<dbReference type="EMBL" id="RQTK01000534">
    <property type="protein sequence ID" value="RUS78085.1"/>
    <property type="molecule type" value="Genomic_DNA"/>
</dbReference>
<dbReference type="SUPFAM" id="SSF54791">
    <property type="entry name" value="Eukaryotic type KH-domain (KH-domain type I)"/>
    <property type="match status" value="1"/>
</dbReference>
<feature type="compositionally biased region" description="Polar residues" evidence="2">
    <location>
        <begin position="513"/>
        <end position="531"/>
    </location>
</feature>
<keyword evidence="3" id="KW-1133">Transmembrane helix</keyword>
<gene>
    <name evidence="5" type="ORF">EGW08_014165</name>
</gene>
<dbReference type="OrthoDB" id="10069557at2759"/>
<feature type="region of interest" description="Disordered" evidence="2">
    <location>
        <begin position="458"/>
        <end position="544"/>
    </location>
</feature>
<dbReference type="Pfam" id="PF00013">
    <property type="entry name" value="KH_1"/>
    <property type="match status" value="1"/>
</dbReference>
<dbReference type="Gene3D" id="2.30.30.140">
    <property type="match status" value="1"/>
</dbReference>
<keyword evidence="6" id="KW-1185">Reference proteome</keyword>
<sequence>MRDYRVHLAVAVPAAFAMLAVLWILRRKSGKGGKPSGKSSPGEKSLDVLSAEPNSEVMVSNRILAVEKEGITITQRKIPETQARDRGDADLSHNAPDFTAGIGLTKPVLAESPVCARRNLQQESAGLAVVEDAAENSDSAHGEVLTQVQLDQVEKMIMSAMGDGLHEATGKLMSSQGQGDGGDLDQSLSASSGIELMERCGQSYHDTLAAPVEAMASEKVVTCSSVATIGFDVSDEKKGSDNLRSTAVKEPVISEAAVMPVSVSHEEAPTPEMISETAAEGGYQCSPRDQAAFFLSSDLHSSSVSSLETGGNPEHFISSDLTTQQQSSNQNSVPPFSPVFSSTASSLTTDPPLSTSATETQKPQKQITADQNAPLASSSASSNEAGSPIVLTARRRMAAMSTGSLESQASLGPEDIDSLWGIKPLSGASANWDRQLSLDDPDSPLRKTVLASESDISMLSSTTSTENVSPSVSSSFHSEQPVAASTEVVQSASAAPSIKENNATEEKKDTEQAVKSNSPLCDSNSEGSNDSGRGGSEHEVVAGGGGDPLIEIDFNIPSELCGRFIGRQGKNINFMKNKTGASISLTNNPFTADFQICQVAGTQTEVDSALLMIRRKFPLQDHPLLTMVPINISPVGAGSGEQQPFIVPDIMQLSLPEGVSVEVYVSAIVDAGHVFVQQPTHRSFMSLEKLTYHLNTVYGQDPNVPSLPTPVECGVICVVENEGYWYRAMVMSQENENGEAQIKFVDYGGYTNMHVSSLKQIRTDFMTLPFQAVECFMGNISPLQGEDYFSEEATNALVELTNMKLLQCQVVARSETGTPYIHLYNVNPAVIPAALINRELVRDQLVQWVELVSEEQAVSTT</sequence>
<feature type="compositionally biased region" description="Low complexity" evidence="2">
    <location>
        <begin position="460"/>
        <end position="478"/>
    </location>
</feature>